<feature type="region of interest" description="Disordered" evidence="1">
    <location>
        <begin position="105"/>
        <end position="127"/>
    </location>
</feature>
<protein>
    <submittedName>
        <fullName evidence="2">Uncharacterized protein</fullName>
    </submittedName>
</protein>
<name>A0ABC8RA32_9AQUA</name>
<keyword evidence="3" id="KW-1185">Reference proteome</keyword>
<organism evidence="2 3">
    <name type="scientific">Ilex paraguariensis</name>
    <name type="common">yerba mate</name>
    <dbReference type="NCBI Taxonomy" id="185542"/>
    <lineage>
        <taxon>Eukaryota</taxon>
        <taxon>Viridiplantae</taxon>
        <taxon>Streptophyta</taxon>
        <taxon>Embryophyta</taxon>
        <taxon>Tracheophyta</taxon>
        <taxon>Spermatophyta</taxon>
        <taxon>Magnoliopsida</taxon>
        <taxon>eudicotyledons</taxon>
        <taxon>Gunneridae</taxon>
        <taxon>Pentapetalae</taxon>
        <taxon>asterids</taxon>
        <taxon>campanulids</taxon>
        <taxon>Aquifoliales</taxon>
        <taxon>Aquifoliaceae</taxon>
        <taxon>Ilex</taxon>
    </lineage>
</organism>
<dbReference type="Proteomes" id="UP001642360">
    <property type="component" value="Unassembled WGS sequence"/>
</dbReference>
<reference evidence="2 3" key="1">
    <citation type="submission" date="2024-02" db="EMBL/GenBank/DDBJ databases">
        <authorList>
            <person name="Vignale AGUSTIN F."/>
            <person name="Sosa J E."/>
            <person name="Modenutti C."/>
        </authorList>
    </citation>
    <scope>NUCLEOTIDE SEQUENCE [LARGE SCALE GENOMIC DNA]</scope>
</reference>
<feature type="non-terminal residue" evidence="2">
    <location>
        <position position="1"/>
    </location>
</feature>
<dbReference type="EMBL" id="CAUOFW020001148">
    <property type="protein sequence ID" value="CAK9141550.1"/>
    <property type="molecule type" value="Genomic_DNA"/>
</dbReference>
<feature type="region of interest" description="Disordered" evidence="1">
    <location>
        <begin position="40"/>
        <end position="88"/>
    </location>
</feature>
<feature type="compositionally biased region" description="Polar residues" evidence="1">
    <location>
        <begin position="77"/>
        <end position="88"/>
    </location>
</feature>
<evidence type="ECO:0000313" key="2">
    <source>
        <dbReference type="EMBL" id="CAK9141550.1"/>
    </source>
</evidence>
<sequence length="127" mass="12757">GESFEKMIEKGTSNPGESMENSMVGTMESLKSIKIGEQRGDAQGANSGGGIVEKGQEGSAHRAAGDVVEGQEDGAHRTSSNAMVGQEGSTYRVAGDAVKATGSTFGEVDDGVQGGGDEALGCVSDVS</sequence>
<accession>A0ABC8RA32</accession>
<evidence type="ECO:0000256" key="1">
    <source>
        <dbReference type="SAM" id="MobiDB-lite"/>
    </source>
</evidence>
<feature type="compositionally biased region" description="Polar residues" evidence="1">
    <location>
        <begin position="11"/>
        <end position="22"/>
    </location>
</feature>
<proteinExistence type="predicted"/>
<dbReference type="AlphaFoldDB" id="A0ABC8RA32"/>
<feature type="region of interest" description="Disordered" evidence="1">
    <location>
        <begin position="1"/>
        <end position="22"/>
    </location>
</feature>
<evidence type="ECO:0000313" key="3">
    <source>
        <dbReference type="Proteomes" id="UP001642360"/>
    </source>
</evidence>
<gene>
    <name evidence="2" type="ORF">ILEXP_LOCUS9143</name>
</gene>
<comment type="caution">
    <text evidence="2">The sequence shown here is derived from an EMBL/GenBank/DDBJ whole genome shotgun (WGS) entry which is preliminary data.</text>
</comment>
<feature type="compositionally biased region" description="Basic and acidic residues" evidence="1">
    <location>
        <begin position="54"/>
        <end position="64"/>
    </location>
</feature>